<dbReference type="SUPFAM" id="SSF52833">
    <property type="entry name" value="Thioredoxin-like"/>
    <property type="match status" value="1"/>
</dbReference>
<dbReference type="PANTHER" id="PTHR36450">
    <property type="entry name" value="THIOREDOXIN"/>
    <property type="match status" value="1"/>
</dbReference>
<name>A0A7V5LUQ2_UNCW3</name>
<keyword evidence="2" id="KW-0676">Redox-active center</keyword>
<evidence type="ECO:0000259" key="3">
    <source>
        <dbReference type="Pfam" id="PF13192"/>
    </source>
</evidence>
<proteinExistence type="predicted"/>
<protein>
    <submittedName>
        <fullName evidence="4">Thioredoxin family protein</fullName>
    </submittedName>
</protein>
<evidence type="ECO:0000256" key="1">
    <source>
        <dbReference type="PIRSR" id="PIRSR037031-50"/>
    </source>
</evidence>
<dbReference type="Proteomes" id="UP000886050">
    <property type="component" value="Unassembled WGS sequence"/>
</dbReference>
<feature type="active site" description="Nucleophile" evidence="1">
    <location>
        <position position="10"/>
    </location>
</feature>
<evidence type="ECO:0000313" key="4">
    <source>
        <dbReference type="EMBL" id="HHF53326.1"/>
    </source>
</evidence>
<dbReference type="Pfam" id="PF13192">
    <property type="entry name" value="Thioredoxin_3"/>
    <property type="match status" value="1"/>
</dbReference>
<feature type="disulfide bond" description="Redox-active" evidence="2">
    <location>
        <begin position="10"/>
        <end position="13"/>
    </location>
</feature>
<dbReference type="PIRSF" id="PIRSF037031">
    <property type="entry name" value="Redox_disulphide_2"/>
    <property type="match status" value="1"/>
</dbReference>
<gene>
    <name evidence="4" type="ORF">ENL43_03065</name>
</gene>
<comment type="caution">
    <text evidence="4">The sequence shown here is derived from an EMBL/GenBank/DDBJ whole genome shotgun (WGS) entry which is preliminary data.</text>
</comment>
<dbReference type="Gene3D" id="3.40.30.10">
    <property type="entry name" value="Glutaredoxin"/>
    <property type="match status" value="1"/>
</dbReference>
<evidence type="ECO:0000256" key="2">
    <source>
        <dbReference type="PIRSR" id="PIRSR037031-51"/>
    </source>
</evidence>
<dbReference type="AlphaFoldDB" id="A0A7V5LUQ2"/>
<dbReference type="InterPro" id="IPR036249">
    <property type="entry name" value="Thioredoxin-like_sf"/>
</dbReference>
<sequence>MKIIIAGSGCPKCKATEKNVFEACAKLGLPADIQHVYDVKEITKMGVMITPAVLIDGKVVIKGKVPTVEELMKILEKYKS</sequence>
<organism evidence="4">
    <name type="scientific">candidate division WOR-3 bacterium</name>
    <dbReference type="NCBI Taxonomy" id="2052148"/>
    <lineage>
        <taxon>Bacteria</taxon>
        <taxon>Bacteria division WOR-3</taxon>
    </lineage>
</organism>
<keyword evidence="2" id="KW-1015">Disulfide bond</keyword>
<dbReference type="InterPro" id="IPR005243">
    <property type="entry name" value="THIRX-like_proc"/>
</dbReference>
<accession>A0A7V5LUQ2</accession>
<dbReference type="InterPro" id="IPR012336">
    <property type="entry name" value="Thioredoxin-like_fold"/>
</dbReference>
<dbReference type="PANTHER" id="PTHR36450:SF1">
    <property type="entry name" value="THIOREDOXIN"/>
    <property type="match status" value="1"/>
</dbReference>
<feature type="domain" description="Thioredoxin-like fold" evidence="3">
    <location>
        <begin position="1"/>
        <end position="76"/>
    </location>
</feature>
<feature type="active site" description="Nucleophile" evidence="1">
    <location>
        <position position="13"/>
    </location>
</feature>
<reference evidence="4" key="1">
    <citation type="journal article" date="2020" name="mSystems">
        <title>Genome- and Community-Level Interaction Insights into Carbon Utilization and Element Cycling Functions of Hydrothermarchaeota in Hydrothermal Sediment.</title>
        <authorList>
            <person name="Zhou Z."/>
            <person name="Liu Y."/>
            <person name="Xu W."/>
            <person name="Pan J."/>
            <person name="Luo Z.H."/>
            <person name="Li M."/>
        </authorList>
    </citation>
    <scope>NUCLEOTIDE SEQUENCE [LARGE SCALE GENOMIC DNA]</scope>
    <source>
        <strain evidence="4">HyVt-96</strain>
    </source>
</reference>
<dbReference type="EMBL" id="DRTX01000156">
    <property type="protein sequence ID" value="HHF53326.1"/>
    <property type="molecule type" value="Genomic_DNA"/>
</dbReference>
<dbReference type="NCBIfam" id="TIGR00412">
    <property type="entry name" value="redox_disulf_2"/>
    <property type="match status" value="1"/>
</dbReference>